<name>A0ABN7PMR8_TIMPD</name>
<feature type="non-terminal residue" evidence="1">
    <location>
        <position position="58"/>
    </location>
</feature>
<proteinExistence type="predicted"/>
<reference evidence="1" key="1">
    <citation type="submission" date="2021-03" db="EMBL/GenBank/DDBJ databases">
        <authorList>
            <person name="Tran Van P."/>
        </authorList>
    </citation>
    <scope>NUCLEOTIDE SEQUENCE</scope>
</reference>
<evidence type="ECO:0000313" key="2">
    <source>
        <dbReference type="Proteomes" id="UP001153148"/>
    </source>
</evidence>
<organism evidence="1 2">
    <name type="scientific">Timema podura</name>
    <name type="common">Walking stick</name>
    <dbReference type="NCBI Taxonomy" id="61482"/>
    <lineage>
        <taxon>Eukaryota</taxon>
        <taxon>Metazoa</taxon>
        <taxon>Ecdysozoa</taxon>
        <taxon>Arthropoda</taxon>
        <taxon>Hexapoda</taxon>
        <taxon>Insecta</taxon>
        <taxon>Pterygota</taxon>
        <taxon>Neoptera</taxon>
        <taxon>Polyneoptera</taxon>
        <taxon>Phasmatodea</taxon>
        <taxon>Timematodea</taxon>
        <taxon>Timematoidea</taxon>
        <taxon>Timematidae</taxon>
        <taxon>Timema</taxon>
    </lineage>
</organism>
<dbReference type="PANTHER" id="PTHR33960:SF1">
    <property type="entry name" value="SIMILAR TO KIAA0825 PROTEIN"/>
    <property type="match status" value="1"/>
</dbReference>
<comment type="caution">
    <text evidence="1">The sequence shown here is derived from an EMBL/GenBank/DDBJ whole genome shotgun (WGS) entry which is preliminary data.</text>
</comment>
<keyword evidence="2" id="KW-1185">Reference proteome</keyword>
<accession>A0ABN7PMR8</accession>
<dbReference type="InterPro" id="IPR027993">
    <property type="entry name" value="DUF4495"/>
</dbReference>
<dbReference type="PANTHER" id="PTHR33960">
    <property type="entry name" value="SIMILAR TO KIAA0825 PROTEIN"/>
    <property type="match status" value="1"/>
</dbReference>
<evidence type="ECO:0000313" key="1">
    <source>
        <dbReference type="EMBL" id="CAG2068437.1"/>
    </source>
</evidence>
<gene>
    <name evidence="1" type="ORF">TPAB3V08_LOCUS15380</name>
</gene>
<dbReference type="Pfam" id="PF14906">
    <property type="entry name" value="DUF4495"/>
    <property type="match status" value="1"/>
</dbReference>
<protein>
    <submittedName>
        <fullName evidence="1">Uncharacterized protein</fullName>
    </submittedName>
</protein>
<dbReference type="EMBL" id="CAJPIN010090231">
    <property type="protein sequence ID" value="CAG2068437.1"/>
    <property type="molecule type" value="Genomic_DNA"/>
</dbReference>
<dbReference type="Proteomes" id="UP001153148">
    <property type="component" value="Unassembled WGS sequence"/>
</dbReference>
<sequence>MAQRVLAGMLNESLTILTVRYTQAMPSRGRSSLLVADVSNLLVCVHQLLPAICCESEE</sequence>